<accession>A4G3L1</accession>
<dbReference type="Pfam" id="PF20398">
    <property type="entry name" value="DUF6691"/>
    <property type="match status" value="1"/>
</dbReference>
<sequence>MKLLMSLVAGLVFGLGLIVSGMANPSKVLGFLDLAGNWDPSLAFVMGGALLVGSLAFPFANKWQRSLLGEAIHLPTATKIDRRLVLGGLTFGVGWGLAGYCPGPALVSLAQGGAKPLLFFVAMIAGMLVFELLERISVNRKRKPHAI</sequence>
<feature type="transmembrane region" description="Helical" evidence="1">
    <location>
        <begin position="84"/>
        <end position="105"/>
    </location>
</feature>
<keyword evidence="1" id="KW-0472">Membrane</keyword>
<organism evidence="2 3">
    <name type="scientific">Herminiimonas arsenicoxydans</name>
    <dbReference type="NCBI Taxonomy" id="204773"/>
    <lineage>
        <taxon>Bacteria</taxon>
        <taxon>Pseudomonadati</taxon>
        <taxon>Pseudomonadota</taxon>
        <taxon>Betaproteobacteria</taxon>
        <taxon>Burkholderiales</taxon>
        <taxon>Oxalobacteraceae</taxon>
        <taxon>Herminiimonas</taxon>
    </lineage>
</organism>
<dbReference type="KEGG" id="har:HEAR0914"/>
<gene>
    <name evidence="2" type="ordered locus">HEAR0914</name>
</gene>
<feature type="transmembrane region" description="Helical" evidence="1">
    <location>
        <begin position="41"/>
        <end position="63"/>
    </location>
</feature>
<reference evidence="2 3" key="1">
    <citation type="journal article" date="2007" name="PLoS Genet.">
        <title>A tale of two oxidation states: bacterial colonization of arsenic-rich environments.</title>
        <authorList>
            <person name="Muller D."/>
            <person name="Medigue C."/>
            <person name="Koechler S."/>
            <person name="Barbe V."/>
            <person name="Barakat M."/>
            <person name="Talla E."/>
            <person name="Bonnefoy V."/>
            <person name="Krin E."/>
            <person name="Arsene-Ploetze F."/>
            <person name="Carapito C."/>
            <person name="Chandler M."/>
            <person name="Cournoyer B."/>
            <person name="Cruveiller S."/>
            <person name="Dossat C."/>
            <person name="Duval S."/>
            <person name="Heymann M."/>
            <person name="Leize E."/>
            <person name="Lieutaud A."/>
            <person name="Lievremont D."/>
            <person name="Makita Y."/>
            <person name="Mangenot S."/>
            <person name="Nitschke W."/>
            <person name="Ortet P."/>
            <person name="Perdrial N."/>
            <person name="Schoepp B."/>
            <person name="Siguier N."/>
            <person name="Simeonova D.D."/>
            <person name="Rouy Z."/>
            <person name="Segurens B."/>
            <person name="Turlin E."/>
            <person name="Vallenet D."/>
            <person name="Van Dorsselaer A."/>
            <person name="Weiss S."/>
            <person name="Weissenbach J."/>
            <person name="Lett M.C."/>
            <person name="Danchin A."/>
            <person name="Bertin P.N."/>
        </authorList>
    </citation>
    <scope>NUCLEOTIDE SEQUENCE [LARGE SCALE GENOMIC DNA]</scope>
    <source>
        <strain evidence="3">ULPAs1</strain>
    </source>
</reference>
<dbReference type="AlphaFoldDB" id="A4G3L1"/>
<protein>
    <recommendedName>
        <fullName evidence="4">YeeE/YedE family protein</fullName>
    </recommendedName>
</protein>
<feature type="transmembrane region" description="Helical" evidence="1">
    <location>
        <begin position="117"/>
        <end position="133"/>
    </location>
</feature>
<dbReference type="STRING" id="204773.HEAR0914"/>
<dbReference type="HOGENOM" id="CLU_037802_2_1_4"/>
<dbReference type="EMBL" id="CU207211">
    <property type="protein sequence ID" value="CAL61098.1"/>
    <property type="molecule type" value="Genomic_DNA"/>
</dbReference>
<proteinExistence type="predicted"/>
<evidence type="ECO:0000256" key="1">
    <source>
        <dbReference type="SAM" id="Phobius"/>
    </source>
</evidence>
<evidence type="ECO:0000313" key="2">
    <source>
        <dbReference type="EMBL" id="CAL61098.1"/>
    </source>
</evidence>
<evidence type="ECO:0000313" key="3">
    <source>
        <dbReference type="Proteomes" id="UP000006697"/>
    </source>
</evidence>
<keyword evidence="1" id="KW-0812">Transmembrane</keyword>
<evidence type="ECO:0008006" key="4">
    <source>
        <dbReference type="Google" id="ProtNLM"/>
    </source>
</evidence>
<dbReference type="OrthoDB" id="9790409at2"/>
<dbReference type="Proteomes" id="UP000006697">
    <property type="component" value="Chromosome"/>
</dbReference>
<keyword evidence="3" id="KW-1185">Reference proteome</keyword>
<dbReference type="InterPro" id="IPR046513">
    <property type="entry name" value="DUF6691"/>
</dbReference>
<keyword evidence="1" id="KW-1133">Transmembrane helix</keyword>
<name>A4G3L1_HERAR</name>
<dbReference type="eggNOG" id="COG2391">
    <property type="taxonomic scope" value="Bacteria"/>
</dbReference>